<feature type="compositionally biased region" description="Polar residues" evidence="1">
    <location>
        <begin position="75"/>
        <end position="86"/>
    </location>
</feature>
<dbReference type="Proteomes" id="UP001627154">
    <property type="component" value="Unassembled WGS sequence"/>
</dbReference>
<feature type="region of interest" description="Disordered" evidence="1">
    <location>
        <begin position="1204"/>
        <end position="1435"/>
    </location>
</feature>
<feature type="compositionally biased region" description="Polar residues" evidence="1">
    <location>
        <begin position="300"/>
        <end position="313"/>
    </location>
</feature>
<feature type="compositionally biased region" description="Polar residues" evidence="1">
    <location>
        <begin position="750"/>
        <end position="768"/>
    </location>
</feature>
<feature type="region of interest" description="Disordered" evidence="1">
    <location>
        <begin position="208"/>
        <end position="244"/>
    </location>
</feature>
<feature type="region of interest" description="Disordered" evidence="1">
    <location>
        <begin position="300"/>
        <end position="334"/>
    </location>
</feature>
<proteinExistence type="predicted"/>
<comment type="caution">
    <text evidence="2">The sequence shown here is derived from an EMBL/GenBank/DDBJ whole genome shotgun (WGS) entry which is preliminary data.</text>
</comment>
<keyword evidence="3" id="KW-1185">Reference proteome</keyword>
<feature type="compositionally biased region" description="Polar residues" evidence="1">
    <location>
        <begin position="110"/>
        <end position="126"/>
    </location>
</feature>
<sequence length="1435" mass="159438">MQKTVSESPKRLLNKSSKIKIATPHPSQLKKSSAHASSKSSERETDSDEEIENQAKTVEHSDSLLDELKTDKPTSESSVPSKQQLNAKVCHKDSLSMQKTVSESPKRLLNKSSKTKIATPHSSQLNKSSAHASSKSSERETDSEEEIENQATTVEHSDSLLDELKTDKPTSESSVPSKLQSNTNVCDKVSRYHLISITTKNDTPHLWQLNKSSTHASSKIFERETDSDEEIENHAETVEQSDYLLDELKTVKPVSEYSVPTKEQPNTKVSCKGSPLMQKSVFESPKRLLNKSLKIKIATPHSSQLNKSSTHASSKIFERETDSDEEIENHAETVEQSDYLLNELKTVKPTSEISVPLKQQLNAKVCHKDSLSMQKTVSESPKRLLNKSSKIKIATPHSSQLNKSSAHASSKSSERETDSEEEIENQATTVEHSDSLLDELKTDKPTSESSVPSKLQSNTNVCDKVSRYHLISITTKNDTPHLWQLNKSSTHASSKIFERETDSDEEIENHAETVEQSDYLLDELKTVKPVSEYSVPTKEQPNTKVSCKGSPLMQKSVFESPKRLLNKSLKIKIATPHSSQLNKSSTHASSKIFERETDSDEEIENHAETVEQSDYLLNELKTVKPTSEISVPLKQQLNAKVCHKDSLSMQKTVSESPKRLLNKSSKIKIATPHSSQLNKSSAHASSKSSERETDSDEEIENQATTVEHSDSLLDELKTDKPTSESSVPSKLQSNTNVCDKVSRHHLISITTKNDTPHPSQLNKSSAHASSKIFERETDSDEEIENHAETVEQSDYLLDELKTVKPVSEYSVPTKEQPNTKVSCKGSPLMQKSVFESPKRLLNKSLKIKISTPHPSQLNKSSVQVSFKNFERDTDSDEQTENRAKTVEHSDCRHHDSISMHEGDTKIQTSLRNSVLETKKDSPRPSQVNNSLISYIKSKIWGLVTDSEAEIENQFEDRVEQSVMNESTTGKLIAESLVPSKKQSNTKVSHDGSISTLVRTKDDSIHPLRLNKSLSDPPTKHSEKFQVRQAEVKNHVFTDEHCVPSSNVLTTNKPTIENLILSNKKSNTNICNKPLVSMSKGVPIIQNTSECMMHSNKQLNHKITGQDSITFSEGVSTFPKMIIECTRSPERIAKKIEKLCDGLDECPITVLKKPSEKIMKTEVIDLVSDEEEEDSYKTFIQRVLNNCAKHQRLSNACATSPLLNSKTNISPVETPKVGRRNKKEASANSSLVASHLTPKTNVIPVETPKVGRRKKKEASANFSASALPHTPKINISPAKTPKVVGRKKKEASANSSLRPSLVTPQTNISPVKTPKVGRRKKKEASENSSPGPFLLTTQTNISPVKTPKVVGRKKKEASENSSMGPSLLIPEINISPAKTPKVVGRKKKEALANSSPGTSLLTPVRVLSLRSRNVEVSPSPSKSTPRRRRKKDEVRV</sequence>
<protein>
    <submittedName>
        <fullName evidence="2">Uncharacterized protein</fullName>
    </submittedName>
</protein>
<feature type="compositionally biased region" description="Low complexity" evidence="1">
    <location>
        <begin position="30"/>
        <end position="39"/>
    </location>
</feature>
<feature type="compositionally biased region" description="Polar residues" evidence="1">
    <location>
        <begin position="1391"/>
        <end position="1400"/>
    </location>
</feature>
<organism evidence="2 3">
    <name type="scientific">Trichogramma kaykai</name>
    <dbReference type="NCBI Taxonomy" id="54128"/>
    <lineage>
        <taxon>Eukaryota</taxon>
        <taxon>Metazoa</taxon>
        <taxon>Ecdysozoa</taxon>
        <taxon>Arthropoda</taxon>
        <taxon>Hexapoda</taxon>
        <taxon>Insecta</taxon>
        <taxon>Pterygota</taxon>
        <taxon>Neoptera</taxon>
        <taxon>Endopterygota</taxon>
        <taxon>Hymenoptera</taxon>
        <taxon>Apocrita</taxon>
        <taxon>Proctotrupomorpha</taxon>
        <taxon>Chalcidoidea</taxon>
        <taxon>Trichogrammatidae</taxon>
        <taxon>Trichogramma</taxon>
    </lineage>
</organism>
<feature type="compositionally biased region" description="Polar residues" evidence="1">
    <location>
        <begin position="576"/>
        <end position="589"/>
    </location>
</feature>
<evidence type="ECO:0000256" key="1">
    <source>
        <dbReference type="SAM" id="MobiDB-lite"/>
    </source>
</evidence>
<feature type="compositionally biased region" description="Basic and acidic residues" evidence="1">
    <location>
        <begin position="57"/>
        <end position="74"/>
    </location>
</feature>
<feature type="region of interest" description="Disordered" evidence="1">
    <location>
        <begin position="870"/>
        <end position="891"/>
    </location>
</feature>
<feature type="region of interest" description="Disordered" evidence="1">
    <location>
        <begin position="1"/>
        <end position="183"/>
    </location>
</feature>
<feature type="region of interest" description="Disordered" evidence="1">
    <location>
        <begin position="392"/>
        <end position="436"/>
    </location>
</feature>
<feature type="compositionally biased region" description="Polar residues" evidence="1">
    <location>
        <begin position="1325"/>
        <end position="1342"/>
    </location>
</feature>
<name>A0ABD2W568_9HYME</name>
<feature type="compositionally biased region" description="Basic and acidic residues" evidence="1">
    <location>
        <begin position="155"/>
        <end position="170"/>
    </location>
</feature>
<evidence type="ECO:0000313" key="2">
    <source>
        <dbReference type="EMBL" id="KAL3387690.1"/>
    </source>
</evidence>
<feature type="compositionally biased region" description="Polar residues" evidence="1">
    <location>
        <begin position="1225"/>
        <end position="1239"/>
    </location>
</feature>
<feature type="region of interest" description="Disordered" evidence="1">
    <location>
        <begin position="576"/>
        <end position="603"/>
    </location>
</feature>
<feature type="compositionally biased region" description="Polar residues" evidence="1">
    <location>
        <begin position="171"/>
        <end position="183"/>
    </location>
</feature>
<feature type="region of interest" description="Disordered" evidence="1">
    <location>
        <begin position="668"/>
        <end position="713"/>
    </location>
</feature>
<feature type="compositionally biased region" description="Basic and acidic residues" evidence="1">
    <location>
        <begin position="879"/>
        <end position="891"/>
    </location>
</feature>
<feature type="compositionally biased region" description="Polar residues" evidence="1">
    <location>
        <begin position="1291"/>
        <end position="1309"/>
    </location>
</feature>
<feature type="region of interest" description="Disordered" evidence="1">
    <location>
        <begin position="750"/>
        <end position="783"/>
    </location>
</feature>
<dbReference type="EMBL" id="JBJJXI010000136">
    <property type="protein sequence ID" value="KAL3387690.1"/>
    <property type="molecule type" value="Genomic_DNA"/>
</dbReference>
<evidence type="ECO:0000313" key="3">
    <source>
        <dbReference type="Proteomes" id="UP001627154"/>
    </source>
</evidence>
<reference evidence="2 3" key="1">
    <citation type="journal article" date="2024" name="bioRxiv">
        <title>A reference genome for Trichogramma kaykai: A tiny desert-dwelling parasitoid wasp with competing sex-ratio distorters.</title>
        <authorList>
            <person name="Culotta J."/>
            <person name="Lindsey A.R."/>
        </authorList>
    </citation>
    <scope>NUCLEOTIDE SEQUENCE [LARGE SCALE GENOMIC DNA]</scope>
    <source>
        <strain evidence="2 3">KSX58</strain>
    </source>
</reference>
<accession>A0ABD2W568</accession>
<gene>
    <name evidence="2" type="ORF">TKK_016811</name>
</gene>